<evidence type="ECO:0000259" key="17">
    <source>
        <dbReference type="Pfam" id="PF02879"/>
    </source>
</evidence>
<dbReference type="eggNOG" id="COG1109">
    <property type="taxonomic scope" value="Bacteria"/>
</dbReference>
<dbReference type="InterPro" id="IPR005843">
    <property type="entry name" value="A-D-PHexomutase_C"/>
</dbReference>
<dbReference type="Gene3D" id="3.40.120.10">
    <property type="entry name" value="Alpha-D-Glucose-1,6-Bisphosphate, subunit A, domain 3"/>
    <property type="match status" value="3"/>
</dbReference>
<dbReference type="GO" id="GO:0005975">
    <property type="term" value="P:carbohydrate metabolic process"/>
    <property type="evidence" value="ECO:0007669"/>
    <property type="project" value="InterPro"/>
</dbReference>
<organism evidence="19 20">
    <name type="scientific">Peptoniphilus duerdenii ATCC BAA-1640</name>
    <dbReference type="NCBI Taxonomy" id="862517"/>
    <lineage>
        <taxon>Bacteria</taxon>
        <taxon>Bacillati</taxon>
        <taxon>Bacillota</taxon>
        <taxon>Tissierellia</taxon>
        <taxon>Tissierellales</taxon>
        <taxon>Peptoniphilaceae</taxon>
        <taxon>Peptoniphilus</taxon>
    </lineage>
</organism>
<dbReference type="InterPro" id="IPR016055">
    <property type="entry name" value="A-D-PHexomutase_a/b/a-I/II/III"/>
</dbReference>
<dbReference type="AlphaFoldDB" id="E0NNM7"/>
<dbReference type="GO" id="GO:0006166">
    <property type="term" value="P:purine ribonucleoside salvage"/>
    <property type="evidence" value="ECO:0007669"/>
    <property type="project" value="TreeGrafter"/>
</dbReference>
<comment type="pathway">
    <text evidence="3">Glycolipid metabolism; diglucosyl-diacylglycerol biosynthesis.</text>
</comment>
<dbReference type="Pfam" id="PF00408">
    <property type="entry name" value="PGM_PMM_IV"/>
    <property type="match status" value="1"/>
</dbReference>
<protein>
    <recommendedName>
        <fullName evidence="11">Phosphoglucomutase</fullName>
        <ecNumber evidence="6">5.4.2.2</ecNumber>
    </recommendedName>
    <alternativeName>
        <fullName evidence="13">Alpha-phosphoglucomutase</fullName>
    </alternativeName>
    <alternativeName>
        <fullName evidence="12">Glucose phosphomutase</fullName>
    </alternativeName>
</protein>
<dbReference type="HOGENOM" id="CLU_016950_0_0_9"/>
<evidence type="ECO:0000256" key="1">
    <source>
        <dbReference type="ARBA" id="ARBA00000443"/>
    </source>
</evidence>
<evidence type="ECO:0000256" key="10">
    <source>
        <dbReference type="ARBA" id="ARBA00023235"/>
    </source>
</evidence>
<keyword evidence="8 14" id="KW-0479">Metal-binding</keyword>
<comment type="cofactor">
    <cofactor evidence="2">
        <name>Mg(2+)</name>
        <dbReference type="ChEBI" id="CHEBI:18420"/>
    </cofactor>
</comment>
<dbReference type="RefSeq" id="WP_008902541.1">
    <property type="nucleotide sequence ID" value="NZ_GL397071.1"/>
</dbReference>
<proteinExistence type="inferred from homology"/>
<dbReference type="InterPro" id="IPR005845">
    <property type="entry name" value="A-D-PHexomutase_a/b/a-II"/>
</dbReference>
<gene>
    <name evidence="19" type="primary">pgm</name>
    <name evidence="19" type="ORF">HMPREF9225_1766</name>
</gene>
<feature type="domain" description="Alpha-D-phosphohexomutase C-terminal" evidence="15">
    <location>
        <begin position="486"/>
        <end position="539"/>
    </location>
</feature>
<sequence>MYRETYEEWINSSFLNESEREELKNLKDSEIKDRFYKDLEFGTAGLRGILGLGTNRMNEYVIARATKGLAKTVLAREGGKEKGVVIAHDVRHKSKEFTEIAARVFASMGVKCYIFDGIRPTPMLSYAVRYLKTQAGIVITASHNPKIYNGYKVYWDEGSQILDDIASEIQNNIKESTYNIEDLPSLEEAEKSGLVEVLKHDLDESYFEETLKRRIHDGDELDLDIKIVYTPLNGTGNKPVRHVLHERGFKNVEVVPEQENPDPDFTTVGYPNPEDVAAFKYAVALGEKTDAELVFATDPDCDRVAMLGKYEGGYYAFNGNQIGSMLTYYILSGLKEKNKISEKGAIVKSIVTGDMSEKIAKSFGVETFETLTGFKNICNLPNIWDKTKEHDFIFGYEESIGYVYGNHVRDKDGVIISMLICEMAAYYKKQGLTLYEVLEKMFREYGYYTEYLKSIVLEGIEGQKRIGRMMDYFRKTVFKEFGDIKVREVNDYLHGFNGNPSSNVLIYKLEDGSWFAVRPSGTEPKIKLYIYAKSNDRIESRDKVSKIAKVVESTLLSVE</sequence>
<dbReference type="InterPro" id="IPR005846">
    <property type="entry name" value="A-D-PHexomutase_a/b/a-III"/>
</dbReference>
<dbReference type="STRING" id="862517.HMPREF9225_1766"/>
<feature type="domain" description="Alpha-D-phosphohexomutase alpha/beta/alpha" evidence="17">
    <location>
        <begin position="223"/>
        <end position="307"/>
    </location>
</feature>
<evidence type="ECO:0000256" key="11">
    <source>
        <dbReference type="ARBA" id="ARBA00039995"/>
    </source>
</evidence>
<evidence type="ECO:0000256" key="13">
    <source>
        <dbReference type="ARBA" id="ARBA00041467"/>
    </source>
</evidence>
<dbReference type="GO" id="GO:0000287">
    <property type="term" value="F:magnesium ion binding"/>
    <property type="evidence" value="ECO:0007669"/>
    <property type="project" value="InterPro"/>
</dbReference>
<reference evidence="19 20" key="1">
    <citation type="submission" date="2010-07" db="EMBL/GenBank/DDBJ databases">
        <authorList>
            <person name="Muzny D."/>
            <person name="Qin X."/>
            <person name="Deng J."/>
            <person name="Jiang H."/>
            <person name="Liu Y."/>
            <person name="Qu J."/>
            <person name="Song X.-Z."/>
            <person name="Zhang L."/>
            <person name="Thornton R."/>
            <person name="Coyle M."/>
            <person name="Francisco L."/>
            <person name="Jackson L."/>
            <person name="Javaid M."/>
            <person name="Korchina V."/>
            <person name="Kovar C."/>
            <person name="Mata R."/>
            <person name="Mathew T."/>
            <person name="Ngo R."/>
            <person name="Nguyen L."/>
            <person name="Nguyen N."/>
            <person name="Okwuonu G."/>
            <person name="Ongeri F."/>
            <person name="Pham C."/>
            <person name="Simmons D."/>
            <person name="Wilczek-Boney K."/>
            <person name="Hale W."/>
            <person name="Jakkamsetti A."/>
            <person name="Pham P."/>
            <person name="Ruth R."/>
            <person name="San Lucas F."/>
            <person name="Warren J."/>
            <person name="Zhang J."/>
            <person name="Zhao Z."/>
            <person name="Zhou C."/>
            <person name="Zhu D."/>
            <person name="Lee S."/>
            <person name="Bess C."/>
            <person name="Blankenburg K."/>
            <person name="Forbes L."/>
            <person name="Fu Q."/>
            <person name="Gubbala S."/>
            <person name="Hirani K."/>
            <person name="Jayaseelan J.C."/>
            <person name="Lara F."/>
            <person name="Munidasa M."/>
            <person name="Palculict T."/>
            <person name="Patil S."/>
            <person name="Pu L.-L."/>
            <person name="Saada N."/>
            <person name="Tang L."/>
            <person name="Weissenberger G."/>
            <person name="Zhu Y."/>
            <person name="Hemphill L."/>
            <person name="Shang Y."/>
            <person name="Youmans B."/>
            <person name="Ayvaz T."/>
            <person name="Ross M."/>
            <person name="Santibanez J."/>
            <person name="Aqrawi P."/>
            <person name="Gross S."/>
            <person name="Joshi V."/>
            <person name="Fowler G."/>
            <person name="Nazareth L."/>
            <person name="Reid J."/>
            <person name="Worley K."/>
            <person name="Petrosino J."/>
            <person name="Highlander S."/>
            <person name="Gibbs R."/>
        </authorList>
    </citation>
    <scope>NUCLEOTIDE SEQUENCE [LARGE SCALE GENOMIC DNA]</scope>
    <source>
        <strain evidence="19 20">ATCC BAA-1640</strain>
    </source>
</reference>
<comment type="catalytic activity">
    <reaction evidence="1">
        <text>alpha-D-glucose 1-phosphate = alpha-D-glucose 6-phosphate</text>
        <dbReference type="Rhea" id="RHEA:23536"/>
        <dbReference type="ChEBI" id="CHEBI:58225"/>
        <dbReference type="ChEBI" id="CHEBI:58601"/>
        <dbReference type="EC" id="5.4.2.2"/>
    </reaction>
</comment>
<keyword evidence="20" id="KW-1185">Reference proteome</keyword>
<dbReference type="PANTHER" id="PTHR45745">
    <property type="entry name" value="PHOSPHOMANNOMUTASE 45A"/>
    <property type="match status" value="1"/>
</dbReference>
<dbReference type="Gene3D" id="3.30.310.50">
    <property type="entry name" value="Alpha-D-phosphohexomutase, C-terminal domain"/>
    <property type="match status" value="1"/>
</dbReference>
<evidence type="ECO:0000313" key="19">
    <source>
        <dbReference type="EMBL" id="EFM24630.1"/>
    </source>
</evidence>
<evidence type="ECO:0000256" key="12">
    <source>
        <dbReference type="ARBA" id="ARBA00041398"/>
    </source>
</evidence>
<feature type="domain" description="Alpha-D-phosphohexomutase alpha/beta/alpha" evidence="16">
    <location>
        <begin position="40"/>
        <end position="177"/>
    </location>
</feature>
<dbReference type="SUPFAM" id="SSF55957">
    <property type="entry name" value="Phosphoglucomutase, C-terminal domain"/>
    <property type="match status" value="1"/>
</dbReference>
<dbReference type="EMBL" id="AEEH01000050">
    <property type="protein sequence ID" value="EFM24630.1"/>
    <property type="molecule type" value="Genomic_DNA"/>
</dbReference>
<name>E0NNM7_9FIRM</name>
<evidence type="ECO:0000256" key="7">
    <source>
        <dbReference type="ARBA" id="ARBA00022553"/>
    </source>
</evidence>
<comment type="caution">
    <text evidence="19">The sequence shown here is derived from an EMBL/GenBank/DDBJ whole genome shotgun (WGS) entry which is preliminary data.</text>
</comment>
<dbReference type="Proteomes" id="UP000003280">
    <property type="component" value="Unassembled WGS sequence"/>
</dbReference>
<dbReference type="PROSITE" id="PS00710">
    <property type="entry name" value="PGM_PMM"/>
    <property type="match status" value="1"/>
</dbReference>
<dbReference type="GO" id="GO:0008973">
    <property type="term" value="F:phosphopentomutase activity"/>
    <property type="evidence" value="ECO:0007669"/>
    <property type="project" value="TreeGrafter"/>
</dbReference>
<keyword evidence="7" id="KW-0597">Phosphoprotein</keyword>
<dbReference type="InterPro" id="IPR036900">
    <property type="entry name" value="A-D-PHexomutase_C_sf"/>
</dbReference>
<evidence type="ECO:0000256" key="4">
    <source>
        <dbReference type="ARBA" id="ARBA00005189"/>
    </source>
</evidence>
<dbReference type="CDD" id="cd05799">
    <property type="entry name" value="PGM2"/>
    <property type="match status" value="1"/>
</dbReference>
<dbReference type="InterPro" id="IPR005844">
    <property type="entry name" value="A-D-PHexomutase_a/b/a-I"/>
</dbReference>
<keyword evidence="10 19" id="KW-0413">Isomerase</keyword>
<evidence type="ECO:0000259" key="15">
    <source>
        <dbReference type="Pfam" id="PF00408"/>
    </source>
</evidence>
<evidence type="ECO:0000313" key="20">
    <source>
        <dbReference type="Proteomes" id="UP000003280"/>
    </source>
</evidence>
<dbReference type="PRINTS" id="PR00509">
    <property type="entry name" value="PGMPMM"/>
</dbReference>
<dbReference type="Pfam" id="PF02880">
    <property type="entry name" value="PGM_PMM_III"/>
    <property type="match status" value="1"/>
</dbReference>
<keyword evidence="9 14" id="KW-0460">Magnesium</keyword>
<accession>E0NNM7</accession>
<dbReference type="InterPro" id="IPR016066">
    <property type="entry name" value="A-D-PHexomutase_CS"/>
</dbReference>
<dbReference type="EC" id="5.4.2.2" evidence="6"/>
<dbReference type="Pfam" id="PF02879">
    <property type="entry name" value="PGM_PMM_II"/>
    <property type="match status" value="1"/>
</dbReference>
<evidence type="ECO:0000259" key="18">
    <source>
        <dbReference type="Pfam" id="PF02880"/>
    </source>
</evidence>
<dbReference type="Pfam" id="PF02878">
    <property type="entry name" value="PGM_PMM_I"/>
    <property type="match status" value="1"/>
</dbReference>
<evidence type="ECO:0000256" key="2">
    <source>
        <dbReference type="ARBA" id="ARBA00001946"/>
    </source>
</evidence>
<dbReference type="OrthoDB" id="9806956at2"/>
<comment type="similarity">
    <text evidence="5 14">Belongs to the phosphohexose mutase family.</text>
</comment>
<dbReference type="SUPFAM" id="SSF53738">
    <property type="entry name" value="Phosphoglucomutase, first 3 domains"/>
    <property type="match status" value="3"/>
</dbReference>
<evidence type="ECO:0000256" key="9">
    <source>
        <dbReference type="ARBA" id="ARBA00022842"/>
    </source>
</evidence>
<evidence type="ECO:0000256" key="8">
    <source>
        <dbReference type="ARBA" id="ARBA00022723"/>
    </source>
</evidence>
<evidence type="ECO:0000256" key="14">
    <source>
        <dbReference type="RuleBase" id="RU004326"/>
    </source>
</evidence>
<dbReference type="InterPro" id="IPR005841">
    <property type="entry name" value="Alpha-D-phosphohexomutase_SF"/>
</dbReference>
<evidence type="ECO:0000259" key="16">
    <source>
        <dbReference type="Pfam" id="PF02878"/>
    </source>
</evidence>
<dbReference type="GO" id="GO:0004614">
    <property type="term" value="F:phosphoglucomutase activity"/>
    <property type="evidence" value="ECO:0007669"/>
    <property type="project" value="UniProtKB-EC"/>
</dbReference>
<feature type="domain" description="Alpha-D-phosphohexomutase alpha/beta/alpha" evidence="18">
    <location>
        <begin position="318"/>
        <end position="445"/>
    </location>
</feature>
<comment type="pathway">
    <text evidence="4">Lipid metabolism.</text>
</comment>
<evidence type="ECO:0000256" key="5">
    <source>
        <dbReference type="ARBA" id="ARBA00010231"/>
    </source>
</evidence>
<evidence type="ECO:0000256" key="3">
    <source>
        <dbReference type="ARBA" id="ARBA00005164"/>
    </source>
</evidence>
<dbReference type="PANTHER" id="PTHR45745:SF1">
    <property type="entry name" value="PHOSPHOGLUCOMUTASE 2B-RELATED"/>
    <property type="match status" value="1"/>
</dbReference>
<evidence type="ECO:0000256" key="6">
    <source>
        <dbReference type="ARBA" id="ARBA00012728"/>
    </source>
</evidence>